<evidence type="ECO:0000313" key="4">
    <source>
        <dbReference type="Proteomes" id="UP000241193"/>
    </source>
</evidence>
<dbReference type="InterPro" id="IPR038610">
    <property type="entry name" value="FliK-like_C_sf"/>
</dbReference>
<keyword evidence="4" id="KW-1185">Reference proteome</keyword>
<feature type="domain" description="Flagellar hook-length control protein-like C-terminal" evidence="2">
    <location>
        <begin position="293"/>
        <end position="363"/>
    </location>
</feature>
<feature type="region of interest" description="Disordered" evidence="1">
    <location>
        <begin position="277"/>
        <end position="296"/>
    </location>
</feature>
<sequence>MIPADLAARLRLLTEASFFNTEPPVPGLQRAREIQSQLPDLLPGQRFTAALQRTLPDGSFQAVVAGRQITLALPHAAQAGDTLELVVTQVTPRAVFAQAADTASSAAAPRADLSPTGRLISFLLTGQPAAQAPVLNGGQPLLPNPPANGSPLAPLLRQALGQSGLFYESQQARWLGGKVDTADLLRQPQSQLQSQAGSGASATATPAGSAAAHAQGAERSAARGGTSALSADNAPPPRLAALPERLLPVVHQQLDALATQQYIVHAQAWPGQHFEWQIEDPGGDGEGDGSGDSPEWRTTLRLTLPRLGGVDAHLHLGAGGIALRLVTDDKTSAADLEAGREALATRLEAAGLALNGMVVEVRDEA</sequence>
<dbReference type="InterPro" id="IPR021136">
    <property type="entry name" value="Flagellar_hook_control-like_C"/>
</dbReference>
<feature type="compositionally biased region" description="Acidic residues" evidence="1">
    <location>
        <begin position="277"/>
        <end position="289"/>
    </location>
</feature>
<gene>
    <name evidence="3" type="ORF">C8261_05090</name>
</gene>
<dbReference type="OrthoDB" id="5296742at2"/>
<name>A0A2T4IHZ3_9RHOO</name>
<evidence type="ECO:0000256" key="1">
    <source>
        <dbReference type="SAM" id="MobiDB-lite"/>
    </source>
</evidence>
<feature type="compositionally biased region" description="Low complexity" evidence="1">
    <location>
        <begin position="188"/>
        <end position="219"/>
    </location>
</feature>
<reference evidence="3 4" key="1">
    <citation type="submission" date="2018-03" db="EMBL/GenBank/DDBJ databases">
        <authorList>
            <person name="Keele B.F."/>
        </authorList>
    </citation>
    <scope>NUCLEOTIDE SEQUENCE [LARGE SCALE GENOMIC DNA]</scope>
    <source>
        <strain evidence="3 4">D20</strain>
    </source>
</reference>
<proteinExistence type="predicted"/>
<feature type="region of interest" description="Disordered" evidence="1">
    <location>
        <begin position="188"/>
        <end position="239"/>
    </location>
</feature>
<evidence type="ECO:0000313" key="3">
    <source>
        <dbReference type="EMBL" id="PTD97381.1"/>
    </source>
</evidence>
<organism evidence="3 4">
    <name type="scientific">Pseudothauera lacus</name>
    <dbReference type="NCBI Taxonomy" id="2136175"/>
    <lineage>
        <taxon>Bacteria</taxon>
        <taxon>Pseudomonadati</taxon>
        <taxon>Pseudomonadota</taxon>
        <taxon>Betaproteobacteria</taxon>
        <taxon>Rhodocyclales</taxon>
        <taxon>Zoogloeaceae</taxon>
        <taxon>Pseudothauera</taxon>
    </lineage>
</organism>
<keyword evidence="3" id="KW-0966">Cell projection</keyword>
<dbReference type="Proteomes" id="UP000241193">
    <property type="component" value="Unassembled WGS sequence"/>
</dbReference>
<keyword evidence="3" id="KW-0969">Cilium</keyword>
<accession>A0A2T4IHZ3</accession>
<reference evidence="3 4" key="2">
    <citation type="submission" date="2018-04" db="EMBL/GenBank/DDBJ databases">
        <title>Thauera lacus sp. nov., isolated from an saline lake in Inner Mongolia, China.</title>
        <authorList>
            <person name="Liang Q.-Y."/>
        </authorList>
    </citation>
    <scope>NUCLEOTIDE SEQUENCE [LARGE SCALE GENOMIC DNA]</scope>
    <source>
        <strain evidence="3 4">D20</strain>
    </source>
</reference>
<comment type="caution">
    <text evidence="3">The sequence shown here is derived from an EMBL/GenBank/DDBJ whole genome shotgun (WGS) entry which is preliminary data.</text>
</comment>
<keyword evidence="3" id="KW-0282">Flagellum</keyword>
<dbReference type="Gene3D" id="3.30.750.140">
    <property type="match status" value="1"/>
</dbReference>
<evidence type="ECO:0000259" key="2">
    <source>
        <dbReference type="Pfam" id="PF02120"/>
    </source>
</evidence>
<dbReference type="RefSeq" id="WP_107492581.1">
    <property type="nucleotide sequence ID" value="NZ_PZKC01000003.1"/>
</dbReference>
<dbReference type="EMBL" id="PZKC01000003">
    <property type="protein sequence ID" value="PTD97381.1"/>
    <property type="molecule type" value="Genomic_DNA"/>
</dbReference>
<dbReference type="AlphaFoldDB" id="A0A2T4IHZ3"/>
<dbReference type="Pfam" id="PF02120">
    <property type="entry name" value="Flg_hook"/>
    <property type="match status" value="1"/>
</dbReference>
<protein>
    <submittedName>
        <fullName evidence="3">Flagellar hook-length control protein FliK</fullName>
    </submittedName>
</protein>